<comment type="caution">
    <text evidence="1">The sequence shown here is derived from an EMBL/GenBank/DDBJ whole genome shotgun (WGS) entry which is preliminary data.</text>
</comment>
<gene>
    <name evidence="1" type="ORF">DXD79_07290</name>
</gene>
<organism evidence="1 2">
    <name type="scientific">Hungatella hathewayi</name>
    <dbReference type="NCBI Taxonomy" id="154046"/>
    <lineage>
        <taxon>Bacteria</taxon>
        <taxon>Bacillati</taxon>
        <taxon>Bacillota</taxon>
        <taxon>Clostridia</taxon>
        <taxon>Lachnospirales</taxon>
        <taxon>Lachnospiraceae</taxon>
        <taxon>Hungatella</taxon>
    </lineage>
</organism>
<dbReference type="AlphaFoldDB" id="A0A374PBY0"/>
<dbReference type="GO" id="GO:0005198">
    <property type="term" value="F:structural molecule activity"/>
    <property type="evidence" value="ECO:0007669"/>
    <property type="project" value="InterPro"/>
</dbReference>
<accession>A0A374PBY0</accession>
<evidence type="ECO:0000313" key="2">
    <source>
        <dbReference type="Proteomes" id="UP000263014"/>
    </source>
</evidence>
<dbReference type="Proteomes" id="UP000263014">
    <property type="component" value="Unassembled WGS sequence"/>
</dbReference>
<proteinExistence type="predicted"/>
<sequence length="575" mass="65738">MSLADYDIGAAFQAIEDELIASMIRNMDRHRAWEDDEGIQWSMWQAEQLKALEKYKLATQKKYSQQFKNINGQIGEVLYKARRDGNMQQEIQILNAIKNGFTGASKVTQGTAAEFFRLNDRKLEALTEATTNDMERAETAILRKANDEYRKAIYNAQVYANTGAGTYEKAVDMATKDMLSRGLACVEYANGARHTLADYADMAIRTASKRAYLQGEGEKRQEWGITTVIMVKRGNPCPKCLPFVGKVLIDDVWSGGKKSDGPYPLMSKAIAAGLYHPRCKDSHTTYFSGISTADDSWSKEELEAVGQANKQGVERQYAERQAEKYERLAKYSLDEDNKKQYKLKKREWDRKYEGDMFERIKSIFTKSDPELISIKESLEEGIQGNPNEGVKSALSKSLSRVGLKRWDKPNSRYDEVKKMVMVGYSADASTIAHELFHEMDEKLRISEGRKLLDALEHDSELLRKRAVPYGNDIKNMIQSLYPDEFEITELGNKVIKEEHRGLSDILHGLSYGEIDMGYGHRKPGYWDKPLNVEREAWAQIGRGLYQYNQKDLEMLKDLLPDTYEKVLNILKEVDM</sequence>
<dbReference type="Pfam" id="PF06152">
    <property type="entry name" value="Phage_min_cap2"/>
    <property type="match status" value="1"/>
</dbReference>
<reference evidence="1 2" key="1">
    <citation type="submission" date="2018-08" db="EMBL/GenBank/DDBJ databases">
        <title>A genome reference for cultivated species of the human gut microbiota.</title>
        <authorList>
            <person name="Zou Y."/>
            <person name="Xue W."/>
            <person name="Luo G."/>
        </authorList>
    </citation>
    <scope>NUCLEOTIDE SEQUENCE [LARGE SCALE GENOMIC DNA]</scope>
    <source>
        <strain evidence="1 2">TM09-12</strain>
    </source>
</reference>
<evidence type="ECO:0000313" key="1">
    <source>
        <dbReference type="EMBL" id="RGJ05825.1"/>
    </source>
</evidence>
<dbReference type="EMBL" id="QSON01000003">
    <property type="protein sequence ID" value="RGJ05825.1"/>
    <property type="molecule type" value="Genomic_DNA"/>
</dbReference>
<protein>
    <submittedName>
        <fullName evidence="1">Minor capsid protein</fullName>
    </submittedName>
</protein>
<name>A0A374PBY0_9FIRM</name>
<dbReference type="InterPro" id="IPR009319">
    <property type="entry name" value="Phage_A118_VSP1"/>
</dbReference>